<accession>A0ACC0SRQ0</accession>
<keyword evidence="2" id="KW-1185">Reference proteome</keyword>
<gene>
    <name evidence="1" type="ORF">POPTR_006G011200v4</name>
</gene>
<dbReference type="Proteomes" id="UP000006729">
    <property type="component" value="Chromosome 6"/>
</dbReference>
<protein>
    <submittedName>
        <fullName evidence="1">Uncharacterized protein</fullName>
    </submittedName>
</protein>
<sequence>MNLYNFYGRVIELWNGWELRAMILLSLSLQIFLTITGSRRKYTAGIWFGMFVWLAYLSADWFATITLGILARSQGGSESKGTTSNASFIPAFWAPMLLVHLGGPDTITAYSVEDNELWSRHLLQLLTQLAVAFYVSLRSWWSNDPLIYIVIPIFVSGVIKYGEKIWVLWCACSSKLMDSANEAGIHVRRQIYPEILLHQKLDDILPQLYEILITELGIDRLKQMLGIEGGTQRGLSDIFVTEQGMRRIVEMLGTEGFVDQIDDILSSEENVRRINEILGTEGFDKISGFNNIISEAKKFHEACFLFQTLKVLFADYTVPFPVHRISYGILQSKDAAGAFKLIEVELGFMFDVLFTKVMTTVCPRPRIILRFITFLSSVSALVAFSSMTRNSHTYSKIDIIVSYLLLFGATVLEIYSAILMIFSDWGMLWLSDQRKPLADSISRVICSSRLLSFFSNNKKWKASIAQYEPKNSRESPCKHLPKIFRTGNIQSWEDVGCDLKELIFKRVLDMRSRCNFPLVPYKILEERGDHALRSKDCLEKFEWSVVLKDFHESFLIWHIAVNTCVGQDSIHCNMSRSLSRYMMYLWSDLPFMLPKELGEPKYKQIGQNSEGSALSDGDELAKSLNLLQSEQKWEMISEVLVEMLTYSAIQCGWKEHARALQGGGELLTLVAVLMAHLGLHGQCA</sequence>
<evidence type="ECO:0000313" key="2">
    <source>
        <dbReference type="Proteomes" id="UP000006729"/>
    </source>
</evidence>
<comment type="caution">
    <text evidence="1">The sequence shown here is derived from an EMBL/GenBank/DDBJ whole genome shotgun (WGS) entry which is preliminary data.</text>
</comment>
<organism evidence="1 2">
    <name type="scientific">Populus trichocarpa</name>
    <name type="common">Western balsam poplar</name>
    <name type="synonym">Populus balsamifera subsp. trichocarpa</name>
    <dbReference type="NCBI Taxonomy" id="3694"/>
    <lineage>
        <taxon>Eukaryota</taxon>
        <taxon>Viridiplantae</taxon>
        <taxon>Streptophyta</taxon>
        <taxon>Embryophyta</taxon>
        <taxon>Tracheophyta</taxon>
        <taxon>Spermatophyta</taxon>
        <taxon>Magnoliopsida</taxon>
        <taxon>eudicotyledons</taxon>
        <taxon>Gunneridae</taxon>
        <taxon>Pentapetalae</taxon>
        <taxon>rosids</taxon>
        <taxon>fabids</taxon>
        <taxon>Malpighiales</taxon>
        <taxon>Salicaceae</taxon>
        <taxon>Saliceae</taxon>
        <taxon>Populus</taxon>
    </lineage>
</organism>
<proteinExistence type="predicted"/>
<reference evidence="1 2" key="1">
    <citation type="journal article" date="2006" name="Science">
        <title>The genome of black cottonwood, Populus trichocarpa (Torr. &amp; Gray).</title>
        <authorList>
            <person name="Tuskan G.A."/>
            <person name="Difazio S."/>
            <person name="Jansson S."/>
            <person name="Bohlmann J."/>
            <person name="Grigoriev I."/>
            <person name="Hellsten U."/>
            <person name="Putnam N."/>
            <person name="Ralph S."/>
            <person name="Rombauts S."/>
            <person name="Salamov A."/>
            <person name="Schein J."/>
            <person name="Sterck L."/>
            <person name="Aerts A."/>
            <person name="Bhalerao R.R."/>
            <person name="Bhalerao R.P."/>
            <person name="Blaudez D."/>
            <person name="Boerjan W."/>
            <person name="Brun A."/>
            <person name="Brunner A."/>
            <person name="Busov V."/>
            <person name="Campbell M."/>
            <person name="Carlson J."/>
            <person name="Chalot M."/>
            <person name="Chapman J."/>
            <person name="Chen G.L."/>
            <person name="Cooper D."/>
            <person name="Coutinho P.M."/>
            <person name="Couturier J."/>
            <person name="Covert S."/>
            <person name="Cronk Q."/>
            <person name="Cunningham R."/>
            <person name="Davis J."/>
            <person name="Degroeve S."/>
            <person name="Dejardin A."/>
            <person name="Depamphilis C."/>
            <person name="Detter J."/>
            <person name="Dirks B."/>
            <person name="Dubchak I."/>
            <person name="Duplessis S."/>
            <person name="Ehlting J."/>
            <person name="Ellis B."/>
            <person name="Gendler K."/>
            <person name="Goodstein D."/>
            <person name="Gribskov M."/>
            <person name="Grimwood J."/>
            <person name="Groover A."/>
            <person name="Gunter L."/>
            <person name="Hamberger B."/>
            <person name="Heinze B."/>
            <person name="Helariutta Y."/>
            <person name="Henrissat B."/>
            <person name="Holligan D."/>
            <person name="Holt R."/>
            <person name="Huang W."/>
            <person name="Islam-Faridi N."/>
            <person name="Jones S."/>
            <person name="Jones-Rhoades M."/>
            <person name="Jorgensen R."/>
            <person name="Joshi C."/>
            <person name="Kangasjarvi J."/>
            <person name="Karlsson J."/>
            <person name="Kelleher C."/>
            <person name="Kirkpatrick R."/>
            <person name="Kirst M."/>
            <person name="Kohler A."/>
            <person name="Kalluri U."/>
            <person name="Larimer F."/>
            <person name="Leebens-Mack J."/>
            <person name="Leple J.C."/>
            <person name="Locascio P."/>
            <person name="Lou Y."/>
            <person name="Lucas S."/>
            <person name="Martin F."/>
            <person name="Montanini B."/>
            <person name="Napoli C."/>
            <person name="Nelson D.R."/>
            <person name="Nelson C."/>
            <person name="Nieminen K."/>
            <person name="Nilsson O."/>
            <person name="Pereda V."/>
            <person name="Peter G."/>
            <person name="Philippe R."/>
            <person name="Pilate G."/>
            <person name="Poliakov A."/>
            <person name="Razumovskaya J."/>
            <person name="Richardson P."/>
            <person name="Rinaldi C."/>
            <person name="Ritland K."/>
            <person name="Rouze P."/>
            <person name="Ryaboy D."/>
            <person name="Schmutz J."/>
            <person name="Schrader J."/>
            <person name="Segerman B."/>
            <person name="Shin H."/>
            <person name="Siddiqui A."/>
            <person name="Sterky F."/>
            <person name="Terry A."/>
            <person name="Tsai C.J."/>
            <person name="Uberbacher E."/>
            <person name="Unneberg P."/>
            <person name="Vahala J."/>
            <person name="Wall K."/>
            <person name="Wessler S."/>
            <person name="Yang G."/>
            <person name="Yin T."/>
            <person name="Douglas C."/>
            <person name="Marra M."/>
            <person name="Sandberg G."/>
            <person name="Van de Peer Y."/>
            <person name="Rokhsar D."/>
        </authorList>
    </citation>
    <scope>NUCLEOTIDE SEQUENCE [LARGE SCALE GENOMIC DNA]</scope>
    <source>
        <strain evidence="2">cv. Nisqually</strain>
    </source>
</reference>
<name>A0ACC0SRQ0_POPTR</name>
<dbReference type="EMBL" id="CM009295">
    <property type="protein sequence ID" value="KAI9391920.1"/>
    <property type="molecule type" value="Genomic_DNA"/>
</dbReference>
<evidence type="ECO:0000313" key="1">
    <source>
        <dbReference type="EMBL" id="KAI9391920.1"/>
    </source>
</evidence>